<evidence type="ECO:0000256" key="6">
    <source>
        <dbReference type="ARBA" id="ARBA00022812"/>
    </source>
</evidence>
<dbReference type="GO" id="GO:0046718">
    <property type="term" value="P:symbiont entry into host cell"/>
    <property type="evidence" value="ECO:0007669"/>
    <property type="project" value="UniProtKB-KW"/>
</dbReference>
<evidence type="ECO:0000256" key="4">
    <source>
        <dbReference type="ARBA" id="ARBA00022562"/>
    </source>
</evidence>
<dbReference type="KEGG" id="vg:1460787"/>
<dbReference type="RefSeq" id="NP_057847.1">
    <property type="nucleotide sequence ID" value="NC_002232.1"/>
</dbReference>
<keyword evidence="10" id="KW-1039">Host endosome</keyword>
<evidence type="ECO:0000256" key="3">
    <source>
        <dbReference type="ARBA" id="ARBA00022561"/>
    </source>
</evidence>
<dbReference type="HAMAP" id="MF_04003">
    <property type="entry name" value="PPV_L2"/>
    <property type="match status" value="1"/>
</dbReference>
<keyword evidence="9 15" id="KW-1177">Microtubular inwards viral transport</keyword>
<comment type="subunit">
    <text evidence="15">Interacts with major capsid protein L1. Interacts with E2; this interaction inhibits E2 transcriptional activity but not the DNA replication function E2. Interacts with host HSPA8; this interaction is required for L2 nuclear translocation. Interacts with host importins KPNB2 and KPNB3. Forms a complex with importin alpha2-beta1 heterodimers via interaction with the importin alpha2 adapter. Interacts with host DYNLT1; this interaction is essential for virus intracellular transport during entry. Interacts (via C-terminus) with host retromer subunits VPS35 AND VPS29.</text>
</comment>
<keyword evidence="13 15" id="KW-1015">Disulfide bond</keyword>
<evidence type="ECO:0000256" key="10">
    <source>
        <dbReference type="ARBA" id="ARBA00023046"/>
    </source>
</evidence>
<comment type="function">
    <text evidence="15">Minor protein of the capsid that localizes along the inner surface of the virion, within the central cavities beneath the L1 pentamers. Plays a role in capsid stabilization through interaction with the major capsid protein L1. Once the virion enters the host cell, L2 escorts the genomic DNA into the nucleus by promoting escape from the endosomal compartments and traffic through the host Golgi network. Mechanistically, the C-terminus of L2 possesses a cell-penetrating peptide that protudes from the host endosome, interacts with host cytoplasmic retromer cargo and thereby mediates the capsid delivery to the host trans-Golgi network. Plays a role through its interaction with host dynein in the intracellular microtubule-dependent transport of viral capsid toward the nucleus. Mediates the viral genome import into the nucleus through binding to host importins. Once within the nucleus, L2 localizes viral genomes to host PML bodies in order to activate early gene expression for establishment of infection. Later on, promotes late gene expression by interacting with the viral E2 protein and by inhibiting its transcriptional activation functions. During virion assembly, encapsidates the genome by direct interaction with the viral DNA.</text>
</comment>
<evidence type="ECO:0000256" key="13">
    <source>
        <dbReference type="ARBA" id="ARBA00023157"/>
    </source>
</evidence>
<comment type="subcellular location">
    <subcellularLocation>
        <location evidence="15">Virion</location>
    </subcellularLocation>
    <subcellularLocation>
        <location evidence="15">Host nucleus</location>
    </subcellularLocation>
</comment>
<keyword evidence="6" id="KW-1040">Host Golgi apparatus</keyword>
<reference evidence="16 17" key="1">
    <citation type="journal article" date="2000" name="Virology">
        <title>Rabbit oral papillomavirus complete genome sequence and immunity following genital infection.</title>
        <authorList>
            <person name="Christensen N.D."/>
            <person name="Cladel N.M."/>
            <person name="Reed C.A."/>
            <person name="Han R."/>
        </authorList>
    </citation>
    <scope>NUCLEOTIDE SEQUENCE [LARGE SCALE GENOMIC DNA]</scope>
</reference>
<evidence type="ECO:0000256" key="14">
    <source>
        <dbReference type="ARBA" id="ARBA00023296"/>
    </source>
</evidence>
<evidence type="ECO:0000256" key="1">
    <source>
        <dbReference type="ARBA" id="ARBA00022524"/>
    </source>
</evidence>
<keyword evidence="2 15" id="KW-0597">Phosphoprotein</keyword>
<keyword evidence="4 15" id="KW-1048">Host nucleus</keyword>
<evidence type="ECO:0000256" key="11">
    <source>
        <dbReference type="ARBA" id="ARBA00023120"/>
    </source>
</evidence>
<evidence type="ECO:0000313" key="16">
    <source>
        <dbReference type="EMBL" id="AAF67128.1"/>
    </source>
</evidence>
<dbReference type="Pfam" id="PF00513">
    <property type="entry name" value="Late_protein_L2"/>
    <property type="match status" value="1"/>
</dbReference>
<dbReference type="GO" id="GO:0042025">
    <property type="term" value="C:host cell nucleus"/>
    <property type="evidence" value="ECO:0007669"/>
    <property type="project" value="UniProtKB-SubCell"/>
</dbReference>
<evidence type="ECO:0000256" key="5">
    <source>
        <dbReference type="ARBA" id="ARBA00022581"/>
    </source>
</evidence>
<dbReference type="GO" id="GO:0075732">
    <property type="term" value="P:viral penetration into host nucleus"/>
    <property type="evidence" value="ECO:0007669"/>
    <property type="project" value="UniProtKB-KW"/>
</dbReference>
<evidence type="ECO:0000256" key="7">
    <source>
        <dbReference type="ARBA" id="ARBA00022844"/>
    </source>
</evidence>
<protein>
    <recommendedName>
        <fullName evidence="15">Minor capsid protein L2</fullName>
    </recommendedName>
</protein>
<dbReference type="GO" id="GO:0075521">
    <property type="term" value="P:microtubule-dependent intracellular transport of viral material towards nucleus"/>
    <property type="evidence" value="ECO:0007669"/>
    <property type="project" value="UniProtKB-UniRule"/>
</dbReference>
<evidence type="ECO:0000256" key="8">
    <source>
        <dbReference type="ARBA" id="ARBA00022921"/>
    </source>
</evidence>
<keyword evidence="11 15" id="KW-1176">Cytoplasmic inwards viral transport</keyword>
<evidence type="ECO:0000256" key="15">
    <source>
        <dbReference type="HAMAP-Rule" id="MF_04003"/>
    </source>
</evidence>
<comment type="PTM">
    <text evidence="15">Highly phosphorylated.</text>
</comment>
<keyword evidence="5 15" id="KW-0945">Host-virus interaction</keyword>
<proteinExistence type="inferred from homology"/>
<dbReference type="GO" id="GO:0005198">
    <property type="term" value="F:structural molecule activity"/>
    <property type="evidence" value="ECO:0007669"/>
    <property type="project" value="UniProtKB-UniRule"/>
</dbReference>
<keyword evidence="17" id="KW-1185">Reference proteome</keyword>
<comment type="caution">
    <text evidence="15">Lacks conserved residue(s) required for the propagation of feature annotation.</text>
</comment>
<dbReference type="GO" id="GO:0043657">
    <property type="term" value="C:host cell"/>
    <property type="evidence" value="ECO:0007669"/>
    <property type="project" value="GOC"/>
</dbReference>
<gene>
    <name evidence="15" type="primary">L2</name>
</gene>
<keyword evidence="7 15" id="KW-0946">Virion</keyword>
<dbReference type="GO" id="GO:0003677">
    <property type="term" value="F:DNA binding"/>
    <property type="evidence" value="ECO:0007669"/>
    <property type="project" value="UniProtKB-UniRule"/>
</dbReference>
<keyword evidence="14 15" id="KW-1160">Virus entry into host cell</keyword>
<keyword evidence="1 15" id="KW-1163">Viral penetration into host nucleus</keyword>
<organism evidence="16 17">
    <name type="scientific">Oryctolagus cuniculus papillomavirus 1</name>
    <dbReference type="NCBI Taxonomy" id="2772507"/>
    <lineage>
        <taxon>Viruses</taxon>
        <taxon>Monodnaviria</taxon>
        <taxon>Shotokuvirae</taxon>
        <taxon>Cossaviricota</taxon>
        <taxon>Papovaviricetes</taxon>
        <taxon>Zurhausenvirales</taxon>
        <taxon>Papillomaviridae</taxon>
        <taxon>Firstpapillomavirinae</taxon>
        <taxon>Kappapapillomavirus</taxon>
        <taxon>Kappapapillomavirus 1</taxon>
    </lineage>
</organism>
<keyword evidence="12 15" id="KW-0238">DNA-binding</keyword>
<feature type="disulfide bond" evidence="15">
    <location>
        <begin position="19"/>
        <end position="25"/>
    </location>
</feature>
<evidence type="ECO:0000256" key="2">
    <source>
        <dbReference type="ARBA" id="ARBA00022553"/>
    </source>
</evidence>
<name>Q9J025_9PAPI</name>
<sequence length="482" mass="52027">MVLRTRKRRAAPQDIYPACKISNTCPPDIINKYENKTVADKILQYGSLGVYFGGLGIGTGTGSGGRGGYVPLGGSSGGRVVGGSAVRPPIPTDTVGPLEVIPEAVDPAGSSIVPLEEYPAEIPTTSGTNVIGEGGAQPPPSSGGGSAILDVISEESGVTSRTHFNNPTFEAPNTNNISVPDIVDPQPEDIVISYTDAPEPGELIELVPLHPRGRETFDIQEETSFITSTPDPASSQAARTANLASRRYQQIQVSDPLFLGQPRKLVQFENTFENPAFVDDDQLTLLFDQDLDNVLAAPDPQFTDVVKLSRPSYTRTASGRVRVSRLGTTGTIRTRSGLQIGPRKHFYYDISSIPSESIELQPIAESANEDTVSGLPDLDIINADETAFTEADLLDEPESVGEGLQLVISSTRRAPRILPMPKLFATDVHPGFFPDIHIDYNQPDVLPGFEEGTITPSFSFNNSGDFVLHPSLRRRRKRKFVF</sequence>
<evidence type="ECO:0000256" key="12">
    <source>
        <dbReference type="ARBA" id="ARBA00023125"/>
    </source>
</evidence>
<evidence type="ECO:0000256" key="9">
    <source>
        <dbReference type="ARBA" id="ARBA00022952"/>
    </source>
</evidence>
<dbReference type="EMBL" id="AF227240">
    <property type="protein sequence ID" value="AAF67128.1"/>
    <property type="molecule type" value="Genomic_DNA"/>
</dbReference>
<evidence type="ECO:0000313" key="17">
    <source>
        <dbReference type="Proteomes" id="UP000101963"/>
    </source>
</evidence>
<keyword evidence="3 15" id="KW-0167">Capsid protein</keyword>
<keyword evidence="8 15" id="KW-0426">Late protein</keyword>
<comment type="similarity">
    <text evidence="15">Belongs to the papillomaviridae L2 protein family.</text>
</comment>
<dbReference type="GO" id="GO:0019028">
    <property type="term" value="C:viral capsid"/>
    <property type="evidence" value="ECO:0007669"/>
    <property type="project" value="UniProtKB-UniRule"/>
</dbReference>
<dbReference type="InterPro" id="IPR000784">
    <property type="entry name" value="Late_L2"/>
</dbReference>
<dbReference type="Proteomes" id="UP000101963">
    <property type="component" value="Segment"/>
</dbReference>
<accession>Q9J025</accession>